<accession>A0A0D2BZM8</accession>
<dbReference type="SMART" id="SM01349">
    <property type="entry name" value="TOG"/>
    <property type="match status" value="1"/>
</dbReference>
<evidence type="ECO:0000256" key="3">
    <source>
        <dbReference type="ARBA" id="ARBA00022448"/>
    </source>
</evidence>
<organism evidence="10 11">
    <name type="scientific">Cladophialophora immunda</name>
    <dbReference type="NCBI Taxonomy" id="569365"/>
    <lineage>
        <taxon>Eukaryota</taxon>
        <taxon>Fungi</taxon>
        <taxon>Dikarya</taxon>
        <taxon>Ascomycota</taxon>
        <taxon>Pezizomycotina</taxon>
        <taxon>Eurotiomycetes</taxon>
        <taxon>Chaetothyriomycetidae</taxon>
        <taxon>Chaetothyriales</taxon>
        <taxon>Herpotrichiellaceae</taxon>
        <taxon>Cladophialophora</taxon>
    </lineage>
</organism>
<evidence type="ECO:0000256" key="2">
    <source>
        <dbReference type="ARBA" id="ARBA00004496"/>
    </source>
</evidence>
<dbReference type="InterPro" id="IPR040122">
    <property type="entry name" value="Importin_beta"/>
</dbReference>
<evidence type="ECO:0000256" key="4">
    <source>
        <dbReference type="ARBA" id="ARBA00022490"/>
    </source>
</evidence>
<keyword evidence="5" id="KW-0677">Repeat</keyword>
<dbReference type="RefSeq" id="XP_016244739.1">
    <property type="nucleotide sequence ID" value="XM_016397548.1"/>
</dbReference>
<reference evidence="10 11" key="1">
    <citation type="submission" date="2015-01" db="EMBL/GenBank/DDBJ databases">
        <title>The Genome Sequence of Cladophialophora immunda CBS83496.</title>
        <authorList>
            <consortium name="The Broad Institute Genomics Platform"/>
            <person name="Cuomo C."/>
            <person name="de Hoog S."/>
            <person name="Gorbushina A."/>
            <person name="Stielow B."/>
            <person name="Teixiera M."/>
            <person name="Abouelleil A."/>
            <person name="Chapman S.B."/>
            <person name="Priest M."/>
            <person name="Young S.K."/>
            <person name="Wortman J."/>
            <person name="Nusbaum C."/>
            <person name="Birren B."/>
        </authorList>
    </citation>
    <scope>NUCLEOTIDE SEQUENCE [LARGE SCALE GENOMIC DNA]</scope>
    <source>
        <strain evidence="10 11">CBS 83496</strain>
    </source>
</reference>
<keyword evidence="4" id="KW-0963">Cytoplasm</keyword>
<feature type="repeat" description="HEAT" evidence="8">
    <location>
        <begin position="386"/>
        <end position="424"/>
    </location>
</feature>
<evidence type="ECO:0000259" key="9">
    <source>
        <dbReference type="PROSITE" id="PS50166"/>
    </source>
</evidence>
<dbReference type="PROSITE" id="PS50077">
    <property type="entry name" value="HEAT_REPEAT"/>
    <property type="match status" value="2"/>
</dbReference>
<dbReference type="GO" id="GO:0005737">
    <property type="term" value="C:cytoplasm"/>
    <property type="evidence" value="ECO:0007669"/>
    <property type="project" value="UniProtKB-SubCell"/>
</dbReference>
<dbReference type="VEuPathDB" id="FungiDB:PV07_10234"/>
<proteinExistence type="predicted"/>
<gene>
    <name evidence="10" type="ORF">PV07_10234</name>
</gene>
<evidence type="ECO:0000256" key="7">
    <source>
        <dbReference type="ARBA" id="ARBA00023242"/>
    </source>
</evidence>
<feature type="repeat" description="HEAT" evidence="8">
    <location>
        <begin position="480"/>
        <end position="518"/>
    </location>
</feature>
<dbReference type="Pfam" id="PF25780">
    <property type="entry name" value="TPR_IPO5"/>
    <property type="match status" value="1"/>
</dbReference>
<dbReference type="HOGENOM" id="CLU_003794_1_1_1"/>
<dbReference type="GeneID" id="27349428"/>
<dbReference type="Pfam" id="PF24714">
    <property type="entry name" value="TOR1L1_N"/>
    <property type="match status" value="1"/>
</dbReference>
<keyword evidence="11" id="KW-1185">Reference proteome</keyword>
<dbReference type="STRING" id="569365.A0A0D2BZM8"/>
<dbReference type="InterPro" id="IPR034085">
    <property type="entry name" value="TOG"/>
</dbReference>
<comment type="subcellular location">
    <subcellularLocation>
        <location evidence="2">Cytoplasm</location>
    </subcellularLocation>
    <subcellularLocation>
        <location evidence="1">Nucleus</location>
    </subcellularLocation>
</comment>
<feature type="domain" description="Importin N-terminal" evidence="9">
    <location>
        <begin position="24"/>
        <end position="91"/>
    </location>
</feature>
<keyword evidence="6" id="KW-0653">Protein transport</keyword>
<evidence type="ECO:0000313" key="10">
    <source>
        <dbReference type="EMBL" id="KIW24523.1"/>
    </source>
</evidence>
<dbReference type="OrthoDB" id="7862313at2759"/>
<dbReference type="InterPro" id="IPR011989">
    <property type="entry name" value="ARM-like"/>
</dbReference>
<dbReference type="GO" id="GO:0006606">
    <property type="term" value="P:protein import into nucleus"/>
    <property type="evidence" value="ECO:0007669"/>
    <property type="project" value="InterPro"/>
</dbReference>
<dbReference type="InterPro" id="IPR001494">
    <property type="entry name" value="Importin-beta_N"/>
</dbReference>
<evidence type="ECO:0000256" key="6">
    <source>
        <dbReference type="ARBA" id="ARBA00022927"/>
    </source>
</evidence>
<protein>
    <recommendedName>
        <fullName evidence="9">Importin N-terminal domain-containing protein</fullName>
    </recommendedName>
</protein>
<dbReference type="InterPro" id="IPR016024">
    <property type="entry name" value="ARM-type_fold"/>
</dbReference>
<dbReference type="InterPro" id="IPR057600">
    <property type="entry name" value="TORTIFOLIA1/SINE1-2_N"/>
</dbReference>
<dbReference type="Proteomes" id="UP000054466">
    <property type="component" value="Unassembled WGS sequence"/>
</dbReference>
<name>A0A0D2BZM8_9EURO</name>
<keyword evidence="3" id="KW-0813">Transport</keyword>
<dbReference type="GO" id="GO:0031267">
    <property type="term" value="F:small GTPase binding"/>
    <property type="evidence" value="ECO:0007669"/>
    <property type="project" value="InterPro"/>
</dbReference>
<evidence type="ECO:0000256" key="8">
    <source>
        <dbReference type="PROSITE-ProRule" id="PRU00103"/>
    </source>
</evidence>
<dbReference type="PROSITE" id="PS50166">
    <property type="entry name" value="IMPORTIN_B_NT"/>
    <property type="match status" value="1"/>
</dbReference>
<dbReference type="Gene3D" id="1.25.10.10">
    <property type="entry name" value="Leucine-rich Repeat Variant"/>
    <property type="match status" value="1"/>
</dbReference>
<dbReference type="InterPro" id="IPR057672">
    <property type="entry name" value="TPR_IPO4/5"/>
</dbReference>
<dbReference type="InterPro" id="IPR021133">
    <property type="entry name" value="HEAT_type_2"/>
</dbReference>
<keyword evidence="7" id="KW-0539">Nucleus</keyword>
<dbReference type="PANTHER" id="PTHR10527">
    <property type="entry name" value="IMPORTIN BETA"/>
    <property type="match status" value="1"/>
</dbReference>
<evidence type="ECO:0000256" key="1">
    <source>
        <dbReference type="ARBA" id="ARBA00004123"/>
    </source>
</evidence>
<dbReference type="Pfam" id="PF03810">
    <property type="entry name" value="IBN_N"/>
    <property type="match status" value="1"/>
</dbReference>
<evidence type="ECO:0000256" key="5">
    <source>
        <dbReference type="ARBA" id="ARBA00022737"/>
    </source>
</evidence>
<dbReference type="SUPFAM" id="SSF48371">
    <property type="entry name" value="ARM repeat"/>
    <property type="match status" value="2"/>
</dbReference>
<dbReference type="EMBL" id="KN847045">
    <property type="protein sequence ID" value="KIW24523.1"/>
    <property type="molecule type" value="Genomic_DNA"/>
</dbReference>
<evidence type="ECO:0000313" key="11">
    <source>
        <dbReference type="Proteomes" id="UP000054466"/>
    </source>
</evidence>
<dbReference type="AlphaFoldDB" id="A0A0D2BZM8"/>
<sequence length="1085" mass="119329">MDEQKFLEQLSIILDPKKGSVKAATGILQNQYYKQPESLLALIHLAISHESADLKQLAATQARPLVSKHWTKIPNNQRQHARTQLFQATLAEPSSLVRHSSSRLISTIAKIDLDDGEWPELPGMLQQAATSSKAAERAVGVYVLYSILETMGDGFSSKFKELFALFSNTIKDPESLEVRVNTLLAISKMALVIDAEEDQASIKAFQNVFPSMVAVLKDTIDSGKEDQIMLAFEVFNTLLGAEYQLMSKHFQDLVVFMNEIATNKDMADDTRTQAISFLMQCVMYRRLRVQGAKMGEPLTKSMLQIVTEIDDASADDDEITPARSALGLIDTMAQSLPANQVVVPLLNALPEYSKSSNPKHRQAGILALGMAVEGAPDFLSTQLSSVLPILFTLLEDSEVIVRQAALQTTARLAADMPEDISKAHEKLMPLLVKNLTAAMGAYKGEEEGPTVDIMKSATSAIEAVVDGMDAEDAVPYLDKLAPLLQQLFKHPDSKIKALAANALGSLASTVEAPFLPYLRDSMNAMQEYITKKESEEELDLRSSCTDAMGEMAVAVGPAEFKDYVRPLMETSEESLRLEHSRLKESTYILWGSLAKVYEADFAPFLDGVVKGLFDCIDQEEADLEVELGDSARDLLGKEVTIAGKRVKVAVADDDDEDGDIEDIEIDGDDDDSDWGDFATVTPIALEKEIAIEVIGDVVSNTKTAYLPFFEKTIEKLLPLVEHSYENVRKATISTLHRAYAALYDISEESGELQKWKPGLPLQVEPTPVLKKFGEVLMNATLNVWPEEEDSTAVTEISRALSENLKMTGPALLSYPDVLSKIVQTVTDLITKKHACQIDMGGEALDDEDLESTEMDWLIVDSAMDVISGLAAALGPSFGELWKIFEKQVLRYASGGEALGRASACGVLAEIITGMEGAVTPFTSQMLNVLLKRLGDEDPQTKSNAAYAVGRLVEKSEDDGNIVKAYPQILSKLESILHITECRCQDNAAGCVSRLILKHKDKVPIEQVLPALVNSGILPLKEDYQENEPVWTMIVQLYRDQNPTIQQLTPKLAPIMMSVLGEPTEQLTDEVREQVQALVEHLKSMH</sequence>
<dbReference type="SMART" id="SM00913">
    <property type="entry name" value="IBN_N"/>
    <property type="match status" value="1"/>
</dbReference>
<dbReference type="GO" id="GO:0005634">
    <property type="term" value="C:nucleus"/>
    <property type="evidence" value="ECO:0007669"/>
    <property type="project" value="UniProtKB-ARBA"/>
</dbReference>